<name>A0A0L0H5G3_SPIPD</name>
<dbReference type="OMA" id="QNTTGCK"/>
<evidence type="ECO:0000313" key="5">
    <source>
        <dbReference type="EMBL" id="KNC96745.1"/>
    </source>
</evidence>
<feature type="domain" description="K Homology" evidence="4">
    <location>
        <begin position="238"/>
        <end position="311"/>
    </location>
</feature>
<reference evidence="5 6" key="1">
    <citation type="submission" date="2009-08" db="EMBL/GenBank/DDBJ databases">
        <title>The Genome Sequence of Spizellomyces punctatus strain DAOM BR117.</title>
        <authorList>
            <consortium name="The Broad Institute Genome Sequencing Platform"/>
            <person name="Russ C."/>
            <person name="Cuomo C."/>
            <person name="Shea T."/>
            <person name="Young S.K."/>
            <person name="Zeng Q."/>
            <person name="Koehrsen M."/>
            <person name="Haas B."/>
            <person name="Borodovsky M."/>
            <person name="Guigo R."/>
            <person name="Alvarado L."/>
            <person name="Berlin A."/>
            <person name="Bochicchio J."/>
            <person name="Borenstein D."/>
            <person name="Chapman S."/>
            <person name="Chen Z."/>
            <person name="Engels R."/>
            <person name="Freedman E."/>
            <person name="Gellesch M."/>
            <person name="Goldberg J."/>
            <person name="Griggs A."/>
            <person name="Gujja S."/>
            <person name="Heiman D."/>
            <person name="Hepburn T."/>
            <person name="Howarth C."/>
            <person name="Jen D."/>
            <person name="Larson L."/>
            <person name="Lewis B."/>
            <person name="Mehta T."/>
            <person name="Park D."/>
            <person name="Pearson M."/>
            <person name="Roberts A."/>
            <person name="Saif S."/>
            <person name="Shenoy N."/>
            <person name="Sisk P."/>
            <person name="Stolte C."/>
            <person name="Sykes S."/>
            <person name="Thomson T."/>
            <person name="Walk T."/>
            <person name="White J."/>
            <person name="Yandava C."/>
            <person name="Burger G."/>
            <person name="Gray M.W."/>
            <person name="Holland P.W.H."/>
            <person name="King N."/>
            <person name="Lang F.B.F."/>
            <person name="Roger A.J."/>
            <person name="Ruiz-Trillo I."/>
            <person name="Lander E."/>
            <person name="Nusbaum C."/>
        </authorList>
    </citation>
    <scope>NUCLEOTIDE SEQUENCE [LARGE SCALE GENOMIC DNA]</scope>
    <source>
        <strain evidence="5 6">DAOM BR117</strain>
    </source>
</reference>
<feature type="domain" description="K Homology" evidence="4">
    <location>
        <begin position="333"/>
        <end position="403"/>
    </location>
</feature>
<dbReference type="STRING" id="645134.A0A0L0H5G3"/>
<sequence length="551" mass="57907">MTYNAVKPPDALTGEASSSIAPASAAVDYTSALERAKAIAARLTAAAAKGGDTSSGDASGQGVKRSHSEVDDYRPPSSGYRKEDYRRDDFSSERDNKRHASDSDRYDRDDRDQYDYGSRDGGSGGRQRYGLGHSEGTTSHYGPSSSASLKTTEEIAVPNQYVGLVIGRAGENMKRIERTCNVKVQFAPAGSEPERRTTITGNPEDVQQAKSMILEQINQGSGPRGPPSSMPSYGGNSSTNTETMSIPAHKVGLVIGRGGETIHSLQDRSGARIAVMPDSQSDQPSNLRQINLSGSPEAIDMARALIDDLVNAPSRPGGPGGMSQPYGNQYGHGGSSETIKVHTEKVGLIIGRGGEVVKNIQATCNVRIQIEQQADPEGNRDVTISGPQENIDRAKEMVMDRVQGRRDSNPQYGYNQQGYNGYGNYGNYASGDNTNAWGAAQGGDATGGYAAGTAGYDQSGAAGYAGWDQSAYGQGYEGQQYDQEAWNAYYQQYYQQYPGYGTEGYTGAEASGADVAPPGSQGAGAPGVPGTGAPGADGADAGGANTRQESA</sequence>
<dbReference type="AlphaFoldDB" id="A0A0L0H5G3"/>
<dbReference type="Proteomes" id="UP000053201">
    <property type="component" value="Unassembled WGS sequence"/>
</dbReference>
<accession>A0A0L0H5G3</accession>
<dbReference type="Gene3D" id="3.30.1370.10">
    <property type="entry name" value="K Homology domain, type 1"/>
    <property type="match status" value="3"/>
</dbReference>
<dbReference type="VEuPathDB" id="FungiDB:SPPG_07953"/>
<feature type="region of interest" description="Disordered" evidence="3">
    <location>
        <begin position="43"/>
        <end position="152"/>
    </location>
</feature>
<dbReference type="EMBL" id="KQ257467">
    <property type="protein sequence ID" value="KNC96745.1"/>
    <property type="molecule type" value="Genomic_DNA"/>
</dbReference>
<organism evidence="5 6">
    <name type="scientific">Spizellomyces punctatus (strain DAOM BR117)</name>
    <dbReference type="NCBI Taxonomy" id="645134"/>
    <lineage>
        <taxon>Eukaryota</taxon>
        <taxon>Fungi</taxon>
        <taxon>Fungi incertae sedis</taxon>
        <taxon>Chytridiomycota</taxon>
        <taxon>Chytridiomycota incertae sedis</taxon>
        <taxon>Chytridiomycetes</taxon>
        <taxon>Spizellomycetales</taxon>
        <taxon>Spizellomycetaceae</taxon>
        <taxon>Spizellomyces</taxon>
    </lineage>
</organism>
<protein>
    <recommendedName>
        <fullName evidence="4">K Homology domain-containing protein</fullName>
    </recommendedName>
</protein>
<keyword evidence="1" id="KW-0677">Repeat</keyword>
<feature type="region of interest" description="Disordered" evidence="3">
    <location>
        <begin position="509"/>
        <end position="551"/>
    </location>
</feature>
<dbReference type="CDD" id="cd00105">
    <property type="entry name" value="KH-I"/>
    <property type="match status" value="1"/>
</dbReference>
<keyword evidence="6" id="KW-1185">Reference proteome</keyword>
<evidence type="ECO:0000313" key="6">
    <source>
        <dbReference type="Proteomes" id="UP000053201"/>
    </source>
</evidence>
<feature type="compositionally biased region" description="Polar residues" evidence="3">
    <location>
        <begin position="135"/>
        <end position="150"/>
    </location>
</feature>
<gene>
    <name evidence="5" type="ORF">SPPG_07953</name>
</gene>
<dbReference type="OrthoDB" id="5204190at2759"/>
<feature type="compositionally biased region" description="Gly residues" evidence="3">
    <location>
        <begin position="521"/>
        <end position="535"/>
    </location>
</feature>
<dbReference type="GeneID" id="27691136"/>
<dbReference type="GO" id="GO:0003723">
    <property type="term" value="F:RNA binding"/>
    <property type="evidence" value="ECO:0007669"/>
    <property type="project" value="UniProtKB-UniRule"/>
</dbReference>
<feature type="region of interest" description="Disordered" evidence="3">
    <location>
        <begin position="1"/>
        <end position="23"/>
    </location>
</feature>
<proteinExistence type="predicted"/>
<feature type="domain" description="K Homology" evidence="4">
    <location>
        <begin position="149"/>
        <end position="218"/>
    </location>
</feature>
<evidence type="ECO:0000256" key="1">
    <source>
        <dbReference type="ARBA" id="ARBA00022737"/>
    </source>
</evidence>
<dbReference type="InterPro" id="IPR004087">
    <property type="entry name" value="KH_dom"/>
</dbReference>
<feature type="region of interest" description="Disordered" evidence="3">
    <location>
        <begin position="217"/>
        <end position="243"/>
    </location>
</feature>
<dbReference type="PANTHER" id="PTHR10288">
    <property type="entry name" value="KH DOMAIN CONTAINING RNA BINDING PROTEIN"/>
    <property type="match status" value="1"/>
</dbReference>
<evidence type="ECO:0000259" key="4">
    <source>
        <dbReference type="SMART" id="SM00322"/>
    </source>
</evidence>
<dbReference type="InterPro" id="IPR004088">
    <property type="entry name" value="KH_dom_type_1"/>
</dbReference>
<dbReference type="InterPro" id="IPR036612">
    <property type="entry name" value="KH_dom_type_1_sf"/>
</dbReference>
<feature type="compositionally biased region" description="Basic and acidic residues" evidence="3">
    <location>
        <begin position="66"/>
        <end position="118"/>
    </location>
</feature>
<evidence type="ECO:0000256" key="3">
    <source>
        <dbReference type="SAM" id="MobiDB-lite"/>
    </source>
</evidence>
<dbReference type="PROSITE" id="PS50084">
    <property type="entry name" value="KH_TYPE_1"/>
    <property type="match status" value="3"/>
</dbReference>
<dbReference type="eggNOG" id="KOG1676">
    <property type="taxonomic scope" value="Eukaryota"/>
</dbReference>
<evidence type="ECO:0000256" key="2">
    <source>
        <dbReference type="PROSITE-ProRule" id="PRU00117"/>
    </source>
</evidence>
<dbReference type="InParanoid" id="A0A0L0H5G3"/>
<dbReference type="RefSeq" id="XP_016604785.1">
    <property type="nucleotide sequence ID" value="XM_016756104.1"/>
</dbReference>
<dbReference type="SUPFAM" id="SSF54791">
    <property type="entry name" value="Eukaryotic type KH-domain (KH-domain type I)"/>
    <property type="match status" value="3"/>
</dbReference>
<keyword evidence="2" id="KW-0694">RNA-binding</keyword>
<dbReference type="Pfam" id="PF00013">
    <property type="entry name" value="KH_1"/>
    <property type="match status" value="3"/>
</dbReference>
<dbReference type="SMART" id="SM00322">
    <property type="entry name" value="KH"/>
    <property type="match status" value="3"/>
</dbReference>